<dbReference type="AlphaFoldDB" id="A0AB40AFS2"/>
<dbReference type="Proteomes" id="UP001515500">
    <property type="component" value="Chromosome 19"/>
</dbReference>
<dbReference type="PANTHER" id="PTHR48187">
    <property type="entry name" value="LD21810P"/>
    <property type="match status" value="1"/>
</dbReference>
<keyword evidence="2" id="KW-1185">Reference proteome</keyword>
<name>A0AB40AFS2_DIOCR</name>
<dbReference type="RefSeq" id="XP_039113762.1">
    <property type="nucleotide sequence ID" value="XM_039257828.1"/>
</dbReference>
<feature type="compositionally biased region" description="Pro residues" evidence="1">
    <location>
        <begin position="39"/>
        <end position="50"/>
    </location>
</feature>
<dbReference type="GeneID" id="120249328"/>
<accession>A0AB40AFS2</accession>
<sequence>MLRLLLRRSLRRPPPWRRLLSDAPSTVSAINTTNSLPLSPSPPLQPFSPPPRRRGFPLLLSASLLSAAVGAALVSSSDRLDETMEKSRASVDRVLDRMGRTAAATVALWRSLSSVLSSVDHEVRSGFELRVAALLADIAAASEARRAAIVGAGVGLLWIGCWRVWRLEVEAGYRRRQRGHLRTWLLTQRLSGMCLVAQEA</sequence>
<evidence type="ECO:0000313" key="2">
    <source>
        <dbReference type="Proteomes" id="UP001515500"/>
    </source>
</evidence>
<evidence type="ECO:0000256" key="1">
    <source>
        <dbReference type="SAM" id="MobiDB-lite"/>
    </source>
</evidence>
<evidence type="ECO:0000313" key="3">
    <source>
        <dbReference type="RefSeq" id="XP_039113762.1"/>
    </source>
</evidence>
<dbReference type="PANTHER" id="PTHR48187:SF2">
    <property type="entry name" value="LD21810P"/>
    <property type="match status" value="1"/>
</dbReference>
<proteinExistence type="predicted"/>
<gene>
    <name evidence="3" type="primary">LOC120249328</name>
</gene>
<feature type="region of interest" description="Disordered" evidence="1">
    <location>
        <begin position="31"/>
        <end position="50"/>
    </location>
</feature>
<organism evidence="2 3">
    <name type="scientific">Dioscorea cayennensis subsp. rotundata</name>
    <name type="common">White Guinea yam</name>
    <name type="synonym">Dioscorea rotundata</name>
    <dbReference type="NCBI Taxonomy" id="55577"/>
    <lineage>
        <taxon>Eukaryota</taxon>
        <taxon>Viridiplantae</taxon>
        <taxon>Streptophyta</taxon>
        <taxon>Embryophyta</taxon>
        <taxon>Tracheophyta</taxon>
        <taxon>Spermatophyta</taxon>
        <taxon>Magnoliopsida</taxon>
        <taxon>Liliopsida</taxon>
        <taxon>Dioscoreales</taxon>
        <taxon>Dioscoreaceae</taxon>
        <taxon>Dioscorea</taxon>
    </lineage>
</organism>
<protein>
    <submittedName>
        <fullName evidence="3">Uncharacterized protein LOC120249328</fullName>
    </submittedName>
</protein>
<reference evidence="3" key="1">
    <citation type="submission" date="2025-08" db="UniProtKB">
        <authorList>
            <consortium name="RefSeq"/>
        </authorList>
    </citation>
    <scope>IDENTIFICATION</scope>
</reference>